<name>A0A5B7GN43_PORTR</name>
<dbReference type="AlphaFoldDB" id="A0A5B7GN43"/>
<keyword evidence="2" id="KW-1185">Reference proteome</keyword>
<sequence length="77" mass="8806">MSKRLIGKVASVGEGEVGGVKCNEIPEGSRKQVPPSDSLYDLEESVPKYHHHHHHYNHHHNHHHHHLHVVIKADIKI</sequence>
<evidence type="ECO:0000313" key="2">
    <source>
        <dbReference type="Proteomes" id="UP000324222"/>
    </source>
</evidence>
<evidence type="ECO:0000313" key="1">
    <source>
        <dbReference type="EMBL" id="MPC58895.1"/>
    </source>
</evidence>
<organism evidence="1 2">
    <name type="scientific">Portunus trituberculatus</name>
    <name type="common">Swimming crab</name>
    <name type="synonym">Neptunus trituberculatus</name>
    <dbReference type="NCBI Taxonomy" id="210409"/>
    <lineage>
        <taxon>Eukaryota</taxon>
        <taxon>Metazoa</taxon>
        <taxon>Ecdysozoa</taxon>
        <taxon>Arthropoda</taxon>
        <taxon>Crustacea</taxon>
        <taxon>Multicrustacea</taxon>
        <taxon>Malacostraca</taxon>
        <taxon>Eumalacostraca</taxon>
        <taxon>Eucarida</taxon>
        <taxon>Decapoda</taxon>
        <taxon>Pleocyemata</taxon>
        <taxon>Brachyura</taxon>
        <taxon>Eubrachyura</taxon>
        <taxon>Portunoidea</taxon>
        <taxon>Portunidae</taxon>
        <taxon>Portuninae</taxon>
        <taxon>Portunus</taxon>
    </lineage>
</organism>
<dbReference type="EMBL" id="VSRR010016084">
    <property type="protein sequence ID" value="MPC58895.1"/>
    <property type="molecule type" value="Genomic_DNA"/>
</dbReference>
<dbReference type="Proteomes" id="UP000324222">
    <property type="component" value="Unassembled WGS sequence"/>
</dbReference>
<gene>
    <name evidence="1" type="ORF">E2C01_052906</name>
</gene>
<proteinExistence type="predicted"/>
<reference evidence="1 2" key="1">
    <citation type="submission" date="2019-05" db="EMBL/GenBank/DDBJ databases">
        <title>Another draft genome of Portunus trituberculatus and its Hox gene families provides insights of decapod evolution.</title>
        <authorList>
            <person name="Jeong J.-H."/>
            <person name="Song I."/>
            <person name="Kim S."/>
            <person name="Choi T."/>
            <person name="Kim D."/>
            <person name="Ryu S."/>
            <person name="Kim W."/>
        </authorList>
    </citation>
    <scope>NUCLEOTIDE SEQUENCE [LARGE SCALE GENOMIC DNA]</scope>
    <source>
        <tissue evidence="1">Muscle</tissue>
    </source>
</reference>
<protein>
    <submittedName>
        <fullName evidence="1">Uncharacterized protein</fullName>
    </submittedName>
</protein>
<accession>A0A5B7GN43</accession>
<comment type="caution">
    <text evidence="1">The sequence shown here is derived from an EMBL/GenBank/DDBJ whole genome shotgun (WGS) entry which is preliminary data.</text>
</comment>